<evidence type="ECO:0000259" key="4">
    <source>
        <dbReference type="Pfam" id="PF13435"/>
    </source>
</evidence>
<name>A0A518H3J2_9BACT</name>
<dbReference type="InterPro" id="IPR051829">
    <property type="entry name" value="Multiheme_Cytochr_ET"/>
</dbReference>
<dbReference type="KEGG" id="tpla:ElP_33240"/>
<dbReference type="RefSeq" id="WP_145271019.1">
    <property type="nucleotide sequence ID" value="NZ_CP036426.1"/>
</dbReference>
<dbReference type="PANTHER" id="PTHR35038">
    <property type="entry name" value="DISSIMILATORY SULFITE REDUCTASE SIRA"/>
    <property type="match status" value="1"/>
</dbReference>
<keyword evidence="6" id="KW-1185">Reference proteome</keyword>
<evidence type="ECO:0000256" key="2">
    <source>
        <dbReference type="SAM" id="MobiDB-lite"/>
    </source>
</evidence>
<keyword evidence="3" id="KW-0812">Transmembrane</keyword>
<organism evidence="5 6">
    <name type="scientific">Tautonia plasticadhaerens</name>
    <dbReference type="NCBI Taxonomy" id="2527974"/>
    <lineage>
        <taxon>Bacteria</taxon>
        <taxon>Pseudomonadati</taxon>
        <taxon>Planctomycetota</taxon>
        <taxon>Planctomycetia</taxon>
        <taxon>Isosphaerales</taxon>
        <taxon>Isosphaeraceae</taxon>
        <taxon>Tautonia</taxon>
    </lineage>
</organism>
<feature type="region of interest" description="Disordered" evidence="2">
    <location>
        <begin position="149"/>
        <end position="169"/>
    </location>
</feature>
<dbReference type="InterPro" id="IPR036280">
    <property type="entry name" value="Multihaem_cyt_sf"/>
</dbReference>
<dbReference type="Proteomes" id="UP000317835">
    <property type="component" value="Chromosome"/>
</dbReference>
<feature type="transmembrane region" description="Helical" evidence="3">
    <location>
        <begin position="12"/>
        <end position="32"/>
    </location>
</feature>
<dbReference type="InterPro" id="IPR023155">
    <property type="entry name" value="Cyt_c-552/4"/>
</dbReference>
<sequence length="461" mass="48096">MDDGRIDSGRPARWPLLLAVLALAGLLGWGWVMMGGDGRVEVPGGVGVARARTLLESGRAGEAREVLAAISRPDGEALWLLSRAELQLGRVDEASAALSRAGAAGLVEDPMRAEPSPFVGSGRCAECHAEIARSQRSSHHALTLRDASGPGEFPLPDGPVVDPEEPTVSHRIGREGDGALAVETEAAGEQFLAVIDRLVGSGRHAMTPLGTDEQGGPRELRLSHYAGGVGWDLTTGHPEHPGSPDGFLGRPLGSAEQDQCLDCHSTNFREVLAGSGPTLADGGIGCERCHGPGGNHLRAVDLGFPSPAIARPKRATAGQVLALCGDCHKPLDAGPPMFASDEPMFVRFQAATLVRSACSTKSPASAKFDCVSCHDPHRDAEADPGFYEAACLSCHSGPGRPPAGAALPPASQVPCPVDPLRGCVGCHMPKRPSSMRHAMFTDHHIRVQQDMPMGPGGRAAE</sequence>
<accession>A0A518H3J2</accession>
<keyword evidence="3" id="KW-1133">Transmembrane helix</keyword>
<protein>
    <recommendedName>
        <fullName evidence="4">Cytochrome c-552/4 domain-containing protein</fullName>
    </recommendedName>
</protein>
<evidence type="ECO:0000256" key="3">
    <source>
        <dbReference type="SAM" id="Phobius"/>
    </source>
</evidence>
<dbReference type="Gene3D" id="1.10.1130.10">
    <property type="entry name" value="Flavocytochrome C3, Chain A"/>
    <property type="match status" value="1"/>
</dbReference>
<dbReference type="OrthoDB" id="244982at2"/>
<dbReference type="AlphaFoldDB" id="A0A518H3J2"/>
<gene>
    <name evidence="5" type="ORF">ElP_33240</name>
</gene>
<dbReference type="Pfam" id="PF13435">
    <property type="entry name" value="Cytochrome_C554"/>
    <property type="match status" value="1"/>
</dbReference>
<dbReference type="PANTHER" id="PTHR35038:SF8">
    <property type="entry name" value="C-TYPE POLYHEME CYTOCHROME OMCC"/>
    <property type="match status" value="1"/>
</dbReference>
<dbReference type="Pfam" id="PF14559">
    <property type="entry name" value="TPR_19"/>
    <property type="match status" value="1"/>
</dbReference>
<keyword evidence="3" id="KW-0472">Membrane</keyword>
<feature type="domain" description="Cytochrome c-552/4" evidence="4">
    <location>
        <begin position="255"/>
        <end position="291"/>
    </location>
</feature>
<evidence type="ECO:0000313" key="5">
    <source>
        <dbReference type="EMBL" id="QDV35421.1"/>
    </source>
</evidence>
<reference evidence="5 6" key="1">
    <citation type="submission" date="2019-02" db="EMBL/GenBank/DDBJ databases">
        <title>Deep-cultivation of Planctomycetes and their phenomic and genomic characterization uncovers novel biology.</title>
        <authorList>
            <person name="Wiegand S."/>
            <person name="Jogler M."/>
            <person name="Boedeker C."/>
            <person name="Pinto D."/>
            <person name="Vollmers J."/>
            <person name="Rivas-Marin E."/>
            <person name="Kohn T."/>
            <person name="Peeters S.H."/>
            <person name="Heuer A."/>
            <person name="Rast P."/>
            <person name="Oberbeckmann S."/>
            <person name="Bunk B."/>
            <person name="Jeske O."/>
            <person name="Meyerdierks A."/>
            <person name="Storesund J.E."/>
            <person name="Kallscheuer N."/>
            <person name="Luecker S."/>
            <person name="Lage O.M."/>
            <person name="Pohl T."/>
            <person name="Merkel B.J."/>
            <person name="Hornburger P."/>
            <person name="Mueller R.-W."/>
            <person name="Bruemmer F."/>
            <person name="Labrenz M."/>
            <person name="Spormann A.M."/>
            <person name="Op den Camp H."/>
            <person name="Overmann J."/>
            <person name="Amann R."/>
            <person name="Jetten M.S.M."/>
            <person name="Mascher T."/>
            <person name="Medema M.H."/>
            <person name="Devos D.P."/>
            <person name="Kaster A.-K."/>
            <person name="Ovreas L."/>
            <person name="Rohde M."/>
            <person name="Galperin M.Y."/>
            <person name="Jogler C."/>
        </authorList>
    </citation>
    <scope>NUCLEOTIDE SEQUENCE [LARGE SCALE GENOMIC DNA]</scope>
    <source>
        <strain evidence="5 6">ElP</strain>
    </source>
</reference>
<dbReference type="EMBL" id="CP036426">
    <property type="protein sequence ID" value="QDV35421.1"/>
    <property type="molecule type" value="Genomic_DNA"/>
</dbReference>
<evidence type="ECO:0000256" key="1">
    <source>
        <dbReference type="ARBA" id="ARBA00022729"/>
    </source>
</evidence>
<proteinExistence type="predicted"/>
<dbReference type="SUPFAM" id="SSF48695">
    <property type="entry name" value="Multiheme cytochromes"/>
    <property type="match status" value="1"/>
</dbReference>
<keyword evidence="1" id="KW-0732">Signal</keyword>
<evidence type="ECO:0000313" key="6">
    <source>
        <dbReference type="Proteomes" id="UP000317835"/>
    </source>
</evidence>